<accession>A0ABT1KX74</accession>
<evidence type="ECO:0000313" key="5">
    <source>
        <dbReference type="EMBL" id="MCP3421856.1"/>
    </source>
</evidence>
<dbReference type="PANTHER" id="PTHR46796:SF12">
    <property type="entry name" value="HTH-TYPE DNA-BINDING TRANSCRIPTIONAL ACTIVATOR EUTR"/>
    <property type="match status" value="1"/>
</dbReference>
<keyword evidence="6" id="KW-1185">Reference proteome</keyword>
<dbReference type="SMART" id="SM00342">
    <property type="entry name" value="HTH_ARAC"/>
    <property type="match status" value="1"/>
</dbReference>
<evidence type="ECO:0000313" key="6">
    <source>
        <dbReference type="Proteomes" id="UP001204524"/>
    </source>
</evidence>
<evidence type="ECO:0000256" key="2">
    <source>
        <dbReference type="ARBA" id="ARBA00023125"/>
    </source>
</evidence>
<keyword evidence="1" id="KW-0805">Transcription regulation</keyword>
<gene>
    <name evidence="5" type="ORF">NCI01_08630</name>
</gene>
<evidence type="ECO:0000256" key="3">
    <source>
        <dbReference type="ARBA" id="ARBA00023163"/>
    </source>
</evidence>
<protein>
    <submittedName>
        <fullName evidence="5">Helix-turn-helix transcriptional regulator</fullName>
    </submittedName>
</protein>
<dbReference type="EMBL" id="JANARS010000003">
    <property type="protein sequence ID" value="MCP3421856.1"/>
    <property type="molecule type" value="Genomic_DNA"/>
</dbReference>
<sequence>MEEQGSRRSTPDVFDFEGDGDEARHWLDSAYGTALGLDGHMGTVHHRRRERGGVSFDRLRIDDPVRFDAEAMPVLVVVDVLEGEIEYTRRSITDRAREGDTVLAAGWGMPFSGGGTGYDVRNTGVSLEVLSAAIADIDPDRTSDDLRFHSFVPRSPAAAAQWRAVVDRLGAPAQDGVDPAGQAGASRLLAHSLLHTFANNIVGDERGAARDARDASQSVVRLAQRIIEDRAADELTMSDIARECHVTPRALQYAFRRHLDCTPHAYLRQVRLDLVHQVLRDGSVPTVGDAAARYSFFNPGRFAAEYRQVFGENPGQTLVRASS</sequence>
<dbReference type="PANTHER" id="PTHR46796">
    <property type="entry name" value="HTH-TYPE TRANSCRIPTIONAL ACTIVATOR RHAS-RELATED"/>
    <property type="match status" value="1"/>
</dbReference>
<dbReference type="InterPro" id="IPR050204">
    <property type="entry name" value="AraC_XylS_family_regulators"/>
</dbReference>
<dbReference type="InterPro" id="IPR018060">
    <property type="entry name" value="HTH_AraC"/>
</dbReference>
<dbReference type="Gene3D" id="1.10.10.60">
    <property type="entry name" value="Homeodomain-like"/>
    <property type="match status" value="1"/>
</dbReference>
<evidence type="ECO:0000259" key="4">
    <source>
        <dbReference type="PROSITE" id="PS01124"/>
    </source>
</evidence>
<reference evidence="5 6" key="1">
    <citation type="submission" date="2022-06" db="EMBL/GenBank/DDBJ databases">
        <authorList>
            <person name="So Y."/>
        </authorList>
    </citation>
    <scope>NUCLEOTIDE SEQUENCE [LARGE SCALE GENOMIC DNA]</scope>
    <source>
        <strain evidence="5 6">STR3</strain>
    </source>
</reference>
<dbReference type="InterPro" id="IPR009057">
    <property type="entry name" value="Homeodomain-like_sf"/>
</dbReference>
<comment type="caution">
    <text evidence="5">The sequence shown here is derived from an EMBL/GenBank/DDBJ whole genome shotgun (WGS) entry which is preliminary data.</text>
</comment>
<dbReference type="SUPFAM" id="SSF46689">
    <property type="entry name" value="Homeodomain-like"/>
    <property type="match status" value="1"/>
</dbReference>
<dbReference type="PROSITE" id="PS01124">
    <property type="entry name" value="HTH_ARAC_FAMILY_2"/>
    <property type="match status" value="1"/>
</dbReference>
<organism evidence="5 6">
    <name type="scientific">Nocardioides pinisoli</name>
    <dbReference type="NCBI Taxonomy" id="2950279"/>
    <lineage>
        <taxon>Bacteria</taxon>
        <taxon>Bacillati</taxon>
        <taxon>Actinomycetota</taxon>
        <taxon>Actinomycetes</taxon>
        <taxon>Propionibacteriales</taxon>
        <taxon>Nocardioidaceae</taxon>
        <taxon>Nocardioides</taxon>
    </lineage>
</organism>
<keyword evidence="3" id="KW-0804">Transcription</keyword>
<keyword evidence="2" id="KW-0238">DNA-binding</keyword>
<evidence type="ECO:0000256" key="1">
    <source>
        <dbReference type="ARBA" id="ARBA00023015"/>
    </source>
</evidence>
<name>A0ABT1KX74_9ACTN</name>
<dbReference type="Pfam" id="PF12833">
    <property type="entry name" value="HTH_18"/>
    <property type="match status" value="1"/>
</dbReference>
<dbReference type="Proteomes" id="UP001204524">
    <property type="component" value="Unassembled WGS sequence"/>
</dbReference>
<feature type="domain" description="HTH araC/xylS-type" evidence="4">
    <location>
        <begin position="221"/>
        <end position="320"/>
    </location>
</feature>
<proteinExistence type="predicted"/>
<dbReference type="RefSeq" id="WP_254181067.1">
    <property type="nucleotide sequence ID" value="NZ_JANARS010000003.1"/>
</dbReference>